<evidence type="ECO:0000313" key="6">
    <source>
        <dbReference type="Proteomes" id="UP001549139"/>
    </source>
</evidence>
<feature type="transmembrane region" description="Helical" evidence="2">
    <location>
        <begin position="104"/>
        <end position="135"/>
    </location>
</feature>
<evidence type="ECO:0000313" key="5">
    <source>
        <dbReference type="Proteomes" id="UP000554284"/>
    </source>
</evidence>
<feature type="region of interest" description="Disordered" evidence="1">
    <location>
        <begin position="1"/>
        <end position="54"/>
    </location>
</feature>
<feature type="transmembrane region" description="Helical" evidence="2">
    <location>
        <begin position="156"/>
        <end position="181"/>
    </location>
</feature>
<reference evidence="3 6" key="2">
    <citation type="submission" date="2024-06" db="EMBL/GenBank/DDBJ databases">
        <title>Sequencing the genomes of 1000 actinobacteria strains.</title>
        <authorList>
            <person name="Klenk H.-P."/>
        </authorList>
    </citation>
    <scope>NUCLEOTIDE SEQUENCE [LARGE SCALE GENOMIC DNA]</scope>
    <source>
        <strain evidence="3 6">DSM 44265</strain>
    </source>
</reference>
<evidence type="ECO:0000256" key="2">
    <source>
        <dbReference type="SAM" id="Phobius"/>
    </source>
</evidence>
<organism evidence="4 5">
    <name type="scientific">Corynebacterium mucifaciens</name>
    <dbReference type="NCBI Taxonomy" id="57171"/>
    <lineage>
        <taxon>Bacteria</taxon>
        <taxon>Bacillati</taxon>
        <taxon>Actinomycetota</taxon>
        <taxon>Actinomycetes</taxon>
        <taxon>Mycobacteriales</taxon>
        <taxon>Corynebacteriaceae</taxon>
        <taxon>Corynebacterium</taxon>
    </lineage>
</organism>
<keyword evidence="6" id="KW-1185">Reference proteome</keyword>
<reference evidence="4 5" key="1">
    <citation type="submission" date="2020-04" db="EMBL/GenBank/DDBJ databases">
        <title>MicrobeNet Type strains.</title>
        <authorList>
            <person name="Nicholson A.C."/>
        </authorList>
    </citation>
    <scope>NUCLEOTIDE SEQUENCE [LARGE SCALE GENOMIC DNA]</scope>
    <source>
        <strain evidence="4 5">ATCC 700355</strain>
    </source>
</reference>
<dbReference type="Proteomes" id="UP001549139">
    <property type="component" value="Unassembled WGS sequence"/>
</dbReference>
<keyword evidence="2" id="KW-0812">Transmembrane</keyword>
<dbReference type="EMBL" id="JAAXPF010000002">
    <property type="protein sequence ID" value="NKY68196.1"/>
    <property type="molecule type" value="Genomic_DNA"/>
</dbReference>
<feature type="compositionally biased region" description="Polar residues" evidence="1">
    <location>
        <begin position="1"/>
        <end position="13"/>
    </location>
</feature>
<keyword evidence="2" id="KW-1133">Transmembrane helix</keyword>
<protein>
    <submittedName>
        <fullName evidence="4">DUF4190 domain-containing protein</fullName>
    </submittedName>
</protein>
<comment type="caution">
    <text evidence="4">The sequence shown here is derived from an EMBL/GenBank/DDBJ whole genome shotgun (WGS) entry which is preliminary data.</text>
</comment>
<dbReference type="EMBL" id="JBEPNZ010000001">
    <property type="protein sequence ID" value="MET3943874.1"/>
    <property type="molecule type" value="Genomic_DNA"/>
</dbReference>
<evidence type="ECO:0000313" key="4">
    <source>
        <dbReference type="EMBL" id="NKY68196.1"/>
    </source>
</evidence>
<dbReference type="Proteomes" id="UP000554284">
    <property type="component" value="Unassembled WGS sequence"/>
</dbReference>
<name>A0A7X6LQ21_9CORY</name>
<dbReference type="RefSeq" id="WP_168683737.1">
    <property type="nucleotide sequence ID" value="NZ_JAAXPF010000002.1"/>
</dbReference>
<gene>
    <name evidence="4" type="ORF">HF989_02220</name>
    <name evidence="3" type="ORF">JOF50_000673</name>
</gene>
<evidence type="ECO:0000256" key="1">
    <source>
        <dbReference type="SAM" id="MobiDB-lite"/>
    </source>
</evidence>
<keyword evidence="2" id="KW-0472">Membrane</keyword>
<accession>A0A7X6LQ21</accession>
<sequence length="217" mass="22685">MSTPYNPGQNPENNPDESRGNSSFGQNPRGENPYGTNPGEGSLGHHPEGASEYGGYAGQQWQQANYAQGEAGNAGYSVSGGNYGTTPISSGYEPEPGRQQTNGVALAAMILGILALLGLVFILPGFILGLIALILGIMGVRRANAIAGPGARKGMAITGIVTGAISLILSALMLIFGFSVAKQLVDDGVFEACEQYQDDDEQLQACFEDEVERSLNN</sequence>
<evidence type="ECO:0000313" key="3">
    <source>
        <dbReference type="EMBL" id="MET3943874.1"/>
    </source>
</evidence>
<proteinExistence type="predicted"/>
<dbReference type="AlphaFoldDB" id="A0A7X6LQ21"/>